<dbReference type="AlphaFoldDB" id="A0A0E9W1M0"/>
<sequence length="20" mass="2284">MCVWPLLSPVDVFSYANVRS</sequence>
<organism evidence="1">
    <name type="scientific">Anguilla anguilla</name>
    <name type="common">European freshwater eel</name>
    <name type="synonym">Muraena anguilla</name>
    <dbReference type="NCBI Taxonomy" id="7936"/>
    <lineage>
        <taxon>Eukaryota</taxon>
        <taxon>Metazoa</taxon>
        <taxon>Chordata</taxon>
        <taxon>Craniata</taxon>
        <taxon>Vertebrata</taxon>
        <taxon>Euteleostomi</taxon>
        <taxon>Actinopterygii</taxon>
        <taxon>Neopterygii</taxon>
        <taxon>Teleostei</taxon>
        <taxon>Anguilliformes</taxon>
        <taxon>Anguillidae</taxon>
        <taxon>Anguilla</taxon>
    </lineage>
</organism>
<accession>A0A0E9W1M0</accession>
<reference evidence="1" key="2">
    <citation type="journal article" date="2015" name="Fish Shellfish Immunol.">
        <title>Early steps in the European eel (Anguilla anguilla)-Vibrio vulnificus interaction in the gills: Role of the RtxA13 toxin.</title>
        <authorList>
            <person name="Callol A."/>
            <person name="Pajuelo D."/>
            <person name="Ebbesson L."/>
            <person name="Teles M."/>
            <person name="MacKenzie S."/>
            <person name="Amaro C."/>
        </authorList>
    </citation>
    <scope>NUCLEOTIDE SEQUENCE</scope>
</reference>
<name>A0A0E9W1M0_ANGAN</name>
<evidence type="ECO:0000313" key="1">
    <source>
        <dbReference type="EMBL" id="JAH83460.1"/>
    </source>
</evidence>
<reference evidence="1" key="1">
    <citation type="submission" date="2014-11" db="EMBL/GenBank/DDBJ databases">
        <authorList>
            <person name="Amaro Gonzalez C."/>
        </authorList>
    </citation>
    <scope>NUCLEOTIDE SEQUENCE</scope>
</reference>
<dbReference type="EMBL" id="GBXM01025117">
    <property type="protein sequence ID" value="JAH83460.1"/>
    <property type="molecule type" value="Transcribed_RNA"/>
</dbReference>
<protein>
    <submittedName>
        <fullName evidence="1">Uncharacterized protein</fullName>
    </submittedName>
</protein>
<proteinExistence type="predicted"/>